<accession>A0A2W5U9D2</accession>
<proteinExistence type="predicted"/>
<dbReference type="EMBL" id="QFQP01000044">
    <property type="protein sequence ID" value="PZR05578.1"/>
    <property type="molecule type" value="Genomic_DNA"/>
</dbReference>
<dbReference type="AlphaFoldDB" id="A0A2W5U9D2"/>
<reference evidence="1 2" key="1">
    <citation type="submission" date="2017-08" db="EMBL/GenBank/DDBJ databases">
        <title>Infants hospitalized years apart are colonized by the same room-sourced microbial strains.</title>
        <authorList>
            <person name="Brooks B."/>
            <person name="Olm M.R."/>
            <person name="Firek B.A."/>
            <person name="Baker R."/>
            <person name="Thomas B.C."/>
            <person name="Morowitz M.J."/>
            <person name="Banfield J.F."/>
        </authorList>
    </citation>
    <scope>NUCLEOTIDE SEQUENCE [LARGE SCALE GENOMIC DNA]</scope>
    <source>
        <strain evidence="1">S2_003_000_R2_14</strain>
    </source>
</reference>
<gene>
    <name evidence="1" type="ORF">DI536_32205</name>
</gene>
<comment type="caution">
    <text evidence="1">The sequence shown here is derived from an EMBL/GenBank/DDBJ whole genome shotgun (WGS) entry which is preliminary data.</text>
</comment>
<name>A0A2W5U9D2_9BACT</name>
<evidence type="ECO:0000313" key="1">
    <source>
        <dbReference type="EMBL" id="PZR05578.1"/>
    </source>
</evidence>
<sequence length="139" mass="15016">MVARELRKTVELTEAVTRKLGASATFDAEDLVVDVKTCLRFGLRERALELAATSLLRGTGDAAELLRLLQLHVRDDVSSLLADACAFGSVRLREKGLTCLVEALAAGVDDRFALLRALELLAVDLPAPHELPLLHAEAC</sequence>
<protein>
    <submittedName>
        <fullName evidence="1">Uncharacterized protein</fullName>
    </submittedName>
</protein>
<dbReference type="Proteomes" id="UP000249061">
    <property type="component" value="Unassembled WGS sequence"/>
</dbReference>
<organism evidence="1 2">
    <name type="scientific">Archangium gephyra</name>
    <dbReference type="NCBI Taxonomy" id="48"/>
    <lineage>
        <taxon>Bacteria</taxon>
        <taxon>Pseudomonadati</taxon>
        <taxon>Myxococcota</taxon>
        <taxon>Myxococcia</taxon>
        <taxon>Myxococcales</taxon>
        <taxon>Cystobacterineae</taxon>
        <taxon>Archangiaceae</taxon>
        <taxon>Archangium</taxon>
    </lineage>
</organism>
<evidence type="ECO:0000313" key="2">
    <source>
        <dbReference type="Proteomes" id="UP000249061"/>
    </source>
</evidence>